<dbReference type="Proteomes" id="UP000654075">
    <property type="component" value="Unassembled WGS sequence"/>
</dbReference>
<dbReference type="EMBL" id="CAJNNV010032243">
    <property type="protein sequence ID" value="CAE8639400.1"/>
    <property type="molecule type" value="Genomic_DNA"/>
</dbReference>
<feature type="region of interest" description="Disordered" evidence="1">
    <location>
        <begin position="64"/>
        <end position="125"/>
    </location>
</feature>
<dbReference type="PANTHER" id="PTHR37028:SF4">
    <property type="entry name" value="ALMS MOTIF DOMAIN-CONTAINING PROTEIN"/>
    <property type="match status" value="1"/>
</dbReference>
<dbReference type="AlphaFoldDB" id="A0A813HMN5"/>
<proteinExistence type="predicted"/>
<evidence type="ECO:0000313" key="2">
    <source>
        <dbReference type="EMBL" id="CAE8639400.1"/>
    </source>
</evidence>
<dbReference type="PANTHER" id="PTHR37028">
    <property type="entry name" value="UNNAMED PRODUCT-RELATED"/>
    <property type="match status" value="1"/>
</dbReference>
<dbReference type="OrthoDB" id="78067at2759"/>
<keyword evidence="3" id="KW-1185">Reference proteome</keyword>
<feature type="compositionally biased region" description="Basic and acidic residues" evidence="1">
    <location>
        <begin position="1"/>
        <end position="22"/>
    </location>
</feature>
<feature type="non-terminal residue" evidence="2">
    <location>
        <position position="161"/>
    </location>
</feature>
<sequence>DQEKKNEILLERRREKDDEQRADCTFAPEVRDTYAEPERPVVVSGLGRYFELKGLALRKQQEQQEREAKVFRPEAGKSRSLGVTIPEPFTLSSSGPQAGASQSYRSSSELPTRSEEYTFTPKTNESVNRDIIRQIMRGSPATDDDLYYEDLGNSRACQAAW</sequence>
<organism evidence="2 3">
    <name type="scientific">Polarella glacialis</name>
    <name type="common">Dinoflagellate</name>
    <dbReference type="NCBI Taxonomy" id="89957"/>
    <lineage>
        <taxon>Eukaryota</taxon>
        <taxon>Sar</taxon>
        <taxon>Alveolata</taxon>
        <taxon>Dinophyceae</taxon>
        <taxon>Suessiales</taxon>
        <taxon>Suessiaceae</taxon>
        <taxon>Polarella</taxon>
    </lineage>
</organism>
<evidence type="ECO:0000313" key="3">
    <source>
        <dbReference type="Proteomes" id="UP000654075"/>
    </source>
</evidence>
<feature type="compositionally biased region" description="Low complexity" evidence="1">
    <location>
        <begin position="92"/>
        <end position="103"/>
    </location>
</feature>
<protein>
    <submittedName>
        <fullName evidence="2">Uncharacterized protein</fullName>
    </submittedName>
</protein>
<gene>
    <name evidence="2" type="ORF">PGLA1383_LOCUS54444</name>
</gene>
<comment type="caution">
    <text evidence="2">The sequence shown here is derived from an EMBL/GenBank/DDBJ whole genome shotgun (WGS) entry which is preliminary data.</text>
</comment>
<name>A0A813HMN5_POLGL</name>
<feature type="compositionally biased region" description="Basic and acidic residues" evidence="1">
    <location>
        <begin position="64"/>
        <end position="77"/>
    </location>
</feature>
<evidence type="ECO:0000256" key="1">
    <source>
        <dbReference type="SAM" id="MobiDB-lite"/>
    </source>
</evidence>
<accession>A0A813HMN5</accession>
<feature type="region of interest" description="Disordered" evidence="1">
    <location>
        <begin position="1"/>
        <end position="23"/>
    </location>
</feature>
<reference evidence="2" key="1">
    <citation type="submission" date="2021-02" db="EMBL/GenBank/DDBJ databases">
        <authorList>
            <person name="Dougan E. K."/>
            <person name="Rhodes N."/>
            <person name="Thang M."/>
            <person name="Chan C."/>
        </authorList>
    </citation>
    <scope>NUCLEOTIDE SEQUENCE</scope>
</reference>